<keyword evidence="2" id="KW-1185">Reference proteome</keyword>
<dbReference type="EMBL" id="CP061800">
    <property type="protein sequence ID" value="QTA85301.1"/>
    <property type="molecule type" value="Genomic_DNA"/>
</dbReference>
<sequence length="56" mass="6354">MIRGCSLDDAVFKYRQDRQKPDKLIPRLRLSGIKLSFRSAKIIFLTLAGNAFCHSG</sequence>
<dbReference type="KEGG" id="dmm:dnm_013060"/>
<evidence type="ECO:0000313" key="2">
    <source>
        <dbReference type="Proteomes" id="UP000663722"/>
    </source>
</evidence>
<evidence type="ECO:0000313" key="1">
    <source>
        <dbReference type="EMBL" id="QTA85301.1"/>
    </source>
</evidence>
<accession>A0A975GKZ1</accession>
<protein>
    <submittedName>
        <fullName evidence="1">Uncharacterized protein</fullName>
    </submittedName>
</protein>
<dbReference type="Proteomes" id="UP000663722">
    <property type="component" value="Chromosome"/>
</dbReference>
<dbReference type="AlphaFoldDB" id="A0A975GKZ1"/>
<proteinExistence type="predicted"/>
<organism evidence="1 2">
    <name type="scientific">Desulfonema magnum</name>
    <dbReference type="NCBI Taxonomy" id="45655"/>
    <lineage>
        <taxon>Bacteria</taxon>
        <taxon>Pseudomonadati</taxon>
        <taxon>Thermodesulfobacteriota</taxon>
        <taxon>Desulfobacteria</taxon>
        <taxon>Desulfobacterales</taxon>
        <taxon>Desulfococcaceae</taxon>
        <taxon>Desulfonema</taxon>
    </lineage>
</organism>
<name>A0A975GKZ1_9BACT</name>
<gene>
    <name evidence="1" type="ORF">dnm_013060</name>
</gene>
<reference evidence="1" key="1">
    <citation type="journal article" date="2021" name="Microb. Physiol.">
        <title>Proteogenomic Insights into the Physiology of Marine, Sulfate-Reducing, Filamentous Desulfonema limicola and Desulfonema magnum.</title>
        <authorList>
            <person name="Schnaars V."/>
            <person name="Wohlbrand L."/>
            <person name="Scheve S."/>
            <person name="Hinrichs C."/>
            <person name="Reinhardt R."/>
            <person name="Rabus R."/>
        </authorList>
    </citation>
    <scope>NUCLEOTIDE SEQUENCE</scope>
    <source>
        <strain evidence="1">4be13</strain>
    </source>
</reference>